<comment type="caution">
    <text evidence="3">The sequence shown here is derived from an EMBL/GenBank/DDBJ whole genome shotgun (WGS) entry which is preliminary data.</text>
</comment>
<dbReference type="AlphaFoldDB" id="A0A9D9E9W5"/>
<dbReference type="PANTHER" id="PTHR13939">
    <property type="entry name" value="NICOTINAMIDE-NUCLEOTIDE AMIDOHYDROLASE PNCC"/>
    <property type="match status" value="1"/>
</dbReference>
<gene>
    <name evidence="3" type="ORF">IAC42_08900</name>
</gene>
<dbReference type="HAMAP" id="MF_00226_B">
    <property type="entry name" value="CinA_B"/>
    <property type="match status" value="1"/>
</dbReference>
<comment type="similarity">
    <text evidence="1">Belongs to the CinA family.</text>
</comment>
<sequence length="415" mass="44205">MIEKAALIVIGTEITRGIIQDRHGQFVTRALSSIGIHTNQIVAIPDDGSIDSILSALVHKSDVVLITGGLGPTSDDMTREAIARVAGTRLERDKDSWDALYAKIGEKIHGANEKQTLIPRGFTRMANANGTADGFYGYTPSGCLIVCLPGPPREMQPLFESTVLPLLSQLSGHGELVRREYSSFITAEAKLEDLSHAIAPQLDWGTRFQDYKISLYLSGGSEEEKDEAIAHLRAAVGQDLIADGDTSALDELVCVLRERKVTLSAAESCTGGLASGMLTQLAGSSDYFLGSVVSYSNEVKREVLGVDAQTLATKGAVSEETAIQMADGVRRLTHSGYAFSITGVAGPAESERKKVGTVCFGFSSAQRGSAALTLHFSSWGRDSVRRRSVIAALILSRIYIEGGDVVAAAASWAAL</sequence>
<dbReference type="InterPro" id="IPR008136">
    <property type="entry name" value="CinA_C"/>
</dbReference>
<feature type="domain" description="MoaB/Mog" evidence="2">
    <location>
        <begin position="6"/>
        <end position="169"/>
    </location>
</feature>
<evidence type="ECO:0000259" key="2">
    <source>
        <dbReference type="SMART" id="SM00852"/>
    </source>
</evidence>
<evidence type="ECO:0000313" key="3">
    <source>
        <dbReference type="EMBL" id="MBO8443854.1"/>
    </source>
</evidence>
<dbReference type="InterPro" id="IPR036425">
    <property type="entry name" value="MoaB/Mog-like_dom_sf"/>
</dbReference>
<dbReference type="Proteomes" id="UP000823633">
    <property type="component" value="Unassembled WGS sequence"/>
</dbReference>
<dbReference type="NCBIfam" id="TIGR00199">
    <property type="entry name" value="PncC_domain"/>
    <property type="match status" value="1"/>
</dbReference>
<dbReference type="SUPFAM" id="SSF53218">
    <property type="entry name" value="Molybdenum cofactor biosynthesis proteins"/>
    <property type="match status" value="1"/>
</dbReference>
<dbReference type="PIRSF" id="PIRSF006728">
    <property type="entry name" value="CinA"/>
    <property type="match status" value="1"/>
</dbReference>
<dbReference type="Pfam" id="PF02464">
    <property type="entry name" value="CinA"/>
    <property type="match status" value="1"/>
</dbReference>
<dbReference type="Gene3D" id="3.90.950.20">
    <property type="entry name" value="CinA-like"/>
    <property type="match status" value="1"/>
</dbReference>
<dbReference type="InterPro" id="IPR008135">
    <property type="entry name" value="Competence-induced_CinA"/>
</dbReference>
<dbReference type="Gene3D" id="3.40.980.10">
    <property type="entry name" value="MoaB/Mog-like domain"/>
    <property type="match status" value="1"/>
</dbReference>
<organism evidence="3 4">
    <name type="scientific">Candidatus Aphodenecus pullistercoris</name>
    <dbReference type="NCBI Taxonomy" id="2840669"/>
    <lineage>
        <taxon>Bacteria</taxon>
        <taxon>Pseudomonadati</taxon>
        <taxon>Spirochaetota</taxon>
        <taxon>Spirochaetia</taxon>
        <taxon>Spirochaetales</taxon>
        <taxon>Candidatus Aphodenecus</taxon>
    </lineage>
</organism>
<dbReference type="InterPro" id="IPR036653">
    <property type="entry name" value="CinA-like_C"/>
</dbReference>
<evidence type="ECO:0000313" key="4">
    <source>
        <dbReference type="Proteomes" id="UP000823633"/>
    </source>
</evidence>
<dbReference type="Pfam" id="PF00994">
    <property type="entry name" value="MoCF_biosynth"/>
    <property type="match status" value="1"/>
</dbReference>
<dbReference type="InterPro" id="IPR050101">
    <property type="entry name" value="CinA"/>
</dbReference>
<dbReference type="EMBL" id="JADIMU010000061">
    <property type="protein sequence ID" value="MBO8443854.1"/>
    <property type="molecule type" value="Genomic_DNA"/>
</dbReference>
<dbReference type="InterPro" id="IPR001453">
    <property type="entry name" value="MoaB/Mog_dom"/>
</dbReference>
<name>A0A9D9E9W5_9SPIR</name>
<reference evidence="3" key="1">
    <citation type="submission" date="2020-10" db="EMBL/GenBank/DDBJ databases">
        <authorList>
            <person name="Gilroy R."/>
        </authorList>
    </citation>
    <scope>NUCLEOTIDE SEQUENCE</scope>
    <source>
        <strain evidence="3">11167</strain>
    </source>
</reference>
<dbReference type="SMART" id="SM00852">
    <property type="entry name" value="MoCF_biosynth"/>
    <property type="match status" value="1"/>
</dbReference>
<proteinExistence type="inferred from homology"/>
<evidence type="ECO:0000256" key="1">
    <source>
        <dbReference type="HAMAP-Rule" id="MF_00226"/>
    </source>
</evidence>
<dbReference type="NCBIfam" id="TIGR00200">
    <property type="entry name" value="cinA_nterm"/>
    <property type="match status" value="1"/>
</dbReference>
<dbReference type="CDD" id="cd00885">
    <property type="entry name" value="cinA"/>
    <property type="match status" value="1"/>
</dbReference>
<dbReference type="SUPFAM" id="SSF142433">
    <property type="entry name" value="CinA-like"/>
    <property type="match status" value="1"/>
</dbReference>
<reference evidence="3" key="2">
    <citation type="journal article" date="2021" name="PeerJ">
        <title>Extensive microbial diversity within the chicken gut microbiome revealed by metagenomics and culture.</title>
        <authorList>
            <person name="Gilroy R."/>
            <person name="Ravi A."/>
            <person name="Getino M."/>
            <person name="Pursley I."/>
            <person name="Horton D.L."/>
            <person name="Alikhan N.F."/>
            <person name="Baker D."/>
            <person name="Gharbi K."/>
            <person name="Hall N."/>
            <person name="Watson M."/>
            <person name="Adriaenssens E.M."/>
            <person name="Foster-Nyarko E."/>
            <person name="Jarju S."/>
            <person name="Secka A."/>
            <person name="Antonio M."/>
            <person name="Oren A."/>
            <person name="Chaudhuri R.R."/>
            <person name="La Ragione R."/>
            <person name="Hildebrand F."/>
            <person name="Pallen M.J."/>
        </authorList>
    </citation>
    <scope>NUCLEOTIDE SEQUENCE</scope>
    <source>
        <strain evidence="3">11167</strain>
    </source>
</reference>
<accession>A0A9D9E9W5</accession>
<protein>
    <recommendedName>
        <fullName evidence="1">CinA-like protein</fullName>
    </recommendedName>
</protein>
<dbReference type="PANTHER" id="PTHR13939:SF0">
    <property type="entry name" value="NMN AMIDOHYDROLASE-LIKE PROTEIN YFAY"/>
    <property type="match status" value="1"/>
</dbReference>